<name>A0A450WUW7_9GAMM</name>
<dbReference type="EMBL" id="CAADFM010000279">
    <property type="protein sequence ID" value="VFK20866.1"/>
    <property type="molecule type" value="Genomic_DNA"/>
</dbReference>
<dbReference type="EMBL" id="CAADFP010000281">
    <property type="protein sequence ID" value="VFK34574.1"/>
    <property type="molecule type" value="Genomic_DNA"/>
</dbReference>
<gene>
    <name evidence="2" type="ORF">BECKLPF1236A_GA0070988_102791</name>
    <name evidence="3" type="ORF">BECKLPF1236C_GA0070990_102819</name>
</gene>
<protein>
    <submittedName>
        <fullName evidence="2">Transposase</fullName>
    </submittedName>
</protein>
<accession>A0A450WUW7</accession>
<dbReference type="GO" id="GO:0004803">
    <property type="term" value="F:transposase activity"/>
    <property type="evidence" value="ECO:0007669"/>
    <property type="project" value="InterPro"/>
</dbReference>
<proteinExistence type="predicted"/>
<evidence type="ECO:0000259" key="1">
    <source>
        <dbReference type="Pfam" id="PF01548"/>
    </source>
</evidence>
<evidence type="ECO:0000313" key="3">
    <source>
        <dbReference type="EMBL" id="VFK34574.1"/>
    </source>
</evidence>
<dbReference type="PANTHER" id="PTHR33055">
    <property type="entry name" value="TRANSPOSASE FOR INSERTION SEQUENCE ELEMENT IS1111A"/>
    <property type="match status" value="1"/>
</dbReference>
<dbReference type="InterPro" id="IPR047650">
    <property type="entry name" value="Transpos_IS110"/>
</dbReference>
<feature type="domain" description="Transposase IS110-like N-terminal" evidence="1">
    <location>
        <begin position="13"/>
        <end position="123"/>
    </location>
</feature>
<organism evidence="2">
    <name type="scientific">Candidatus Kentrum sp. LPFa</name>
    <dbReference type="NCBI Taxonomy" id="2126335"/>
    <lineage>
        <taxon>Bacteria</taxon>
        <taxon>Pseudomonadati</taxon>
        <taxon>Pseudomonadota</taxon>
        <taxon>Gammaproteobacteria</taxon>
        <taxon>Candidatus Kentrum</taxon>
    </lineage>
</organism>
<sequence length="131" mass="14605">MELNALYHCVASLDVHRAVVIVCIIYEDEAGKIHVQLREFGAFKRDRRAMAEWVASFQPQQVVMESTGIYWKSPYAALEKQGIHALVVNARHVKQVPGRKTDIADAQWLAILARSGLLRGSFAPPAYTGVS</sequence>
<dbReference type="AlphaFoldDB" id="A0A450WUW7"/>
<evidence type="ECO:0000313" key="2">
    <source>
        <dbReference type="EMBL" id="VFK20866.1"/>
    </source>
</evidence>
<dbReference type="GO" id="GO:0006313">
    <property type="term" value="P:DNA transposition"/>
    <property type="evidence" value="ECO:0007669"/>
    <property type="project" value="InterPro"/>
</dbReference>
<dbReference type="InterPro" id="IPR002525">
    <property type="entry name" value="Transp_IS110-like_N"/>
</dbReference>
<dbReference type="Pfam" id="PF01548">
    <property type="entry name" value="DEDD_Tnp_IS110"/>
    <property type="match status" value="1"/>
</dbReference>
<dbReference type="GO" id="GO:0003677">
    <property type="term" value="F:DNA binding"/>
    <property type="evidence" value="ECO:0007669"/>
    <property type="project" value="InterPro"/>
</dbReference>
<reference evidence="2" key="1">
    <citation type="submission" date="2019-02" db="EMBL/GenBank/DDBJ databases">
        <authorList>
            <person name="Gruber-Vodicka R. H."/>
            <person name="Seah K. B. B."/>
        </authorList>
    </citation>
    <scope>NUCLEOTIDE SEQUENCE</scope>
    <source>
        <strain evidence="2">BECK_S312</strain>
        <strain evidence="3">BECK_S426</strain>
    </source>
</reference>